<name>A0ABP5RWF5_9ACTN</name>
<proteinExistence type="predicted"/>
<accession>A0ABP5RWF5</accession>
<sequence length="61" mass="6610">MSDVTVSVEAVEEVRSVELAADLLDGHLKDSQIAVTRGDWSRSRTLGAAGDHFGVARDERQ</sequence>
<organism evidence="1 2">
    <name type="scientific">Kitasatospora cystarginea</name>
    <dbReference type="NCBI Taxonomy" id="58350"/>
    <lineage>
        <taxon>Bacteria</taxon>
        <taxon>Bacillati</taxon>
        <taxon>Actinomycetota</taxon>
        <taxon>Actinomycetes</taxon>
        <taxon>Kitasatosporales</taxon>
        <taxon>Streptomycetaceae</taxon>
        <taxon>Kitasatospora</taxon>
    </lineage>
</organism>
<protein>
    <submittedName>
        <fullName evidence="1">Uncharacterized protein</fullName>
    </submittedName>
</protein>
<evidence type="ECO:0000313" key="2">
    <source>
        <dbReference type="Proteomes" id="UP001500305"/>
    </source>
</evidence>
<gene>
    <name evidence="1" type="ORF">GCM10010430_69590</name>
</gene>
<dbReference type="RefSeq" id="WP_344640566.1">
    <property type="nucleotide sequence ID" value="NZ_BAAATR010000047.1"/>
</dbReference>
<evidence type="ECO:0000313" key="1">
    <source>
        <dbReference type="EMBL" id="GAA2273721.1"/>
    </source>
</evidence>
<reference evidence="2" key="1">
    <citation type="journal article" date="2019" name="Int. J. Syst. Evol. Microbiol.">
        <title>The Global Catalogue of Microorganisms (GCM) 10K type strain sequencing project: providing services to taxonomists for standard genome sequencing and annotation.</title>
        <authorList>
            <consortium name="The Broad Institute Genomics Platform"/>
            <consortium name="The Broad Institute Genome Sequencing Center for Infectious Disease"/>
            <person name="Wu L."/>
            <person name="Ma J."/>
        </authorList>
    </citation>
    <scope>NUCLEOTIDE SEQUENCE [LARGE SCALE GENOMIC DNA]</scope>
    <source>
        <strain evidence="2">JCM 7356</strain>
    </source>
</reference>
<keyword evidence="2" id="KW-1185">Reference proteome</keyword>
<comment type="caution">
    <text evidence="1">The sequence shown here is derived from an EMBL/GenBank/DDBJ whole genome shotgun (WGS) entry which is preliminary data.</text>
</comment>
<dbReference type="EMBL" id="BAAATR010000047">
    <property type="protein sequence ID" value="GAA2273721.1"/>
    <property type="molecule type" value="Genomic_DNA"/>
</dbReference>
<dbReference type="Proteomes" id="UP001500305">
    <property type="component" value="Unassembled WGS sequence"/>
</dbReference>